<dbReference type="SUPFAM" id="SSF47226">
    <property type="entry name" value="Histidine-containing phosphotransfer domain, HPT domain"/>
    <property type="match status" value="1"/>
</dbReference>
<evidence type="ECO:0000259" key="2">
    <source>
        <dbReference type="PROSITE" id="PS50894"/>
    </source>
</evidence>
<dbReference type="InterPro" id="IPR036641">
    <property type="entry name" value="HPT_dom_sf"/>
</dbReference>
<keyword evidence="1" id="KW-0597">Phosphoprotein</keyword>
<proteinExistence type="predicted"/>
<protein>
    <recommendedName>
        <fullName evidence="2">HPt domain-containing protein</fullName>
    </recommendedName>
</protein>
<name>A0A6J4HQN9_9CHLR</name>
<reference evidence="3" key="1">
    <citation type="submission" date="2020-02" db="EMBL/GenBank/DDBJ databases">
        <authorList>
            <person name="Meier V. D."/>
        </authorList>
    </citation>
    <scope>NUCLEOTIDE SEQUENCE</scope>
    <source>
        <strain evidence="3">AVDCRST_MAG77</strain>
    </source>
</reference>
<dbReference type="PROSITE" id="PS50894">
    <property type="entry name" value="HPT"/>
    <property type="match status" value="1"/>
</dbReference>
<feature type="modified residue" description="Phosphohistidine" evidence="1">
    <location>
        <position position="50"/>
    </location>
</feature>
<dbReference type="EMBL" id="CADCTC010000063">
    <property type="protein sequence ID" value="CAA9230139.1"/>
    <property type="molecule type" value="Genomic_DNA"/>
</dbReference>
<accession>A0A6J4HQN9</accession>
<gene>
    <name evidence="3" type="ORF">AVDCRST_MAG77-1154</name>
</gene>
<dbReference type="GO" id="GO:0000160">
    <property type="term" value="P:phosphorelay signal transduction system"/>
    <property type="evidence" value="ECO:0007669"/>
    <property type="project" value="InterPro"/>
</dbReference>
<dbReference type="InterPro" id="IPR008207">
    <property type="entry name" value="Sig_transdc_His_kin_Hpt_dom"/>
</dbReference>
<evidence type="ECO:0000313" key="3">
    <source>
        <dbReference type="EMBL" id="CAA9230139.1"/>
    </source>
</evidence>
<feature type="domain" description="HPt" evidence="2">
    <location>
        <begin position="11"/>
        <end position="112"/>
    </location>
</feature>
<sequence length="112" mass="11730">MEQLREAVGGDSEFVAEMIQAYLVDSKTQMAAMTEAVADGDAPTLARAAHSLKSNSTIFGATALTDLCRRVEAAALAGDPVVGAAELPALERERGGVARALERKLASERKGE</sequence>
<evidence type="ECO:0000256" key="1">
    <source>
        <dbReference type="PROSITE-ProRule" id="PRU00110"/>
    </source>
</evidence>
<dbReference type="AlphaFoldDB" id="A0A6J4HQN9"/>
<dbReference type="Pfam" id="PF01627">
    <property type="entry name" value="Hpt"/>
    <property type="match status" value="1"/>
</dbReference>
<organism evidence="3">
    <name type="scientific">uncultured Chloroflexota bacterium</name>
    <dbReference type="NCBI Taxonomy" id="166587"/>
    <lineage>
        <taxon>Bacteria</taxon>
        <taxon>Bacillati</taxon>
        <taxon>Chloroflexota</taxon>
        <taxon>environmental samples</taxon>
    </lineage>
</organism>
<dbReference type="Gene3D" id="1.20.120.160">
    <property type="entry name" value="HPT domain"/>
    <property type="match status" value="1"/>
</dbReference>